<evidence type="ECO:0000313" key="1">
    <source>
        <dbReference type="EMBL" id="KAJ4440584.1"/>
    </source>
</evidence>
<accession>A0ABQ8T3F1</accession>
<sequence length="259" mass="30899">MMLNLWHLAFHPVLDEIVKKRLPRSVQTRWNFQSRSVNTVFEYREELIECMKTLLESDEVSSNSTIQQAFGYVEMLSNQNFVFWLTFFHKIMPFVDILYNQLQKREIDPAWVKVQIECFESEIVKIRESVDELFQTLSAHENKRMRHEESEKSVRQREAKEVCDIIICEVKERFKFTGHLTATSLFLPERFSDYYLNFPEKLFQFSSECYTFLDAKKLRTELSVLYGIEQFRIMSGALGLLDFIRQNNLCDTLSECFKL</sequence>
<keyword evidence="2" id="KW-1185">Reference proteome</keyword>
<name>A0ABQ8T3F1_PERAM</name>
<gene>
    <name evidence="1" type="ORF">ANN_08729</name>
</gene>
<comment type="caution">
    <text evidence="1">The sequence shown here is derived from an EMBL/GenBank/DDBJ whole genome shotgun (WGS) entry which is preliminary data.</text>
</comment>
<organism evidence="1 2">
    <name type="scientific">Periplaneta americana</name>
    <name type="common">American cockroach</name>
    <name type="synonym">Blatta americana</name>
    <dbReference type="NCBI Taxonomy" id="6978"/>
    <lineage>
        <taxon>Eukaryota</taxon>
        <taxon>Metazoa</taxon>
        <taxon>Ecdysozoa</taxon>
        <taxon>Arthropoda</taxon>
        <taxon>Hexapoda</taxon>
        <taxon>Insecta</taxon>
        <taxon>Pterygota</taxon>
        <taxon>Neoptera</taxon>
        <taxon>Polyneoptera</taxon>
        <taxon>Dictyoptera</taxon>
        <taxon>Blattodea</taxon>
        <taxon>Blattoidea</taxon>
        <taxon>Blattidae</taxon>
        <taxon>Blattinae</taxon>
        <taxon>Periplaneta</taxon>
    </lineage>
</organism>
<proteinExistence type="predicted"/>
<dbReference type="Proteomes" id="UP001148838">
    <property type="component" value="Unassembled WGS sequence"/>
</dbReference>
<protein>
    <submittedName>
        <fullName evidence="1">Uncharacterized protein</fullName>
    </submittedName>
</protein>
<reference evidence="1 2" key="1">
    <citation type="journal article" date="2022" name="Allergy">
        <title>Genome assembly and annotation of Periplaneta americana reveal a comprehensive cockroach allergen profile.</title>
        <authorList>
            <person name="Wang L."/>
            <person name="Xiong Q."/>
            <person name="Saelim N."/>
            <person name="Wang L."/>
            <person name="Nong W."/>
            <person name="Wan A.T."/>
            <person name="Shi M."/>
            <person name="Liu X."/>
            <person name="Cao Q."/>
            <person name="Hui J.H.L."/>
            <person name="Sookrung N."/>
            <person name="Leung T.F."/>
            <person name="Tungtrongchitr A."/>
            <person name="Tsui S.K.W."/>
        </authorList>
    </citation>
    <scope>NUCLEOTIDE SEQUENCE [LARGE SCALE GENOMIC DNA]</scope>
    <source>
        <strain evidence="1">PWHHKU_190912</strain>
    </source>
</reference>
<dbReference type="EMBL" id="JAJSOF020000017">
    <property type="protein sequence ID" value="KAJ4440584.1"/>
    <property type="molecule type" value="Genomic_DNA"/>
</dbReference>
<evidence type="ECO:0000313" key="2">
    <source>
        <dbReference type="Proteomes" id="UP001148838"/>
    </source>
</evidence>